<dbReference type="InterPro" id="IPR011990">
    <property type="entry name" value="TPR-like_helical_dom_sf"/>
</dbReference>
<gene>
    <name evidence="2" type="ORF">M670_00093</name>
</gene>
<organism evidence="2 3">
    <name type="scientific">Schinkia azotoformans MEV2011</name>
    <dbReference type="NCBI Taxonomy" id="1348973"/>
    <lineage>
        <taxon>Bacteria</taxon>
        <taxon>Bacillati</taxon>
        <taxon>Bacillota</taxon>
        <taxon>Bacilli</taxon>
        <taxon>Bacillales</taxon>
        <taxon>Bacillaceae</taxon>
        <taxon>Calidifontibacillus/Schinkia group</taxon>
        <taxon>Schinkia</taxon>
    </lineage>
</organism>
<comment type="caution">
    <text evidence="2">The sequence shown here is derived from an EMBL/GenBank/DDBJ whole genome shotgun (WGS) entry which is preliminary data.</text>
</comment>
<evidence type="ECO:0000313" key="2">
    <source>
        <dbReference type="EMBL" id="KEF40078.1"/>
    </source>
</evidence>
<proteinExistence type="predicted"/>
<sequence length="235" mass="27803">MAKELLTPLYDKKETCPNCKTTFTTKKIRSRFIKLDHSDTDFCPYYQDENISPLLYFVKVCPSCGYSYTDQFTTYFYEGTQEAIQEAVSDKWVPHNFGDERSISQAIQTYKLAFYCATLKKEKSIIIANLLLRLAWLCRKINNHNEEKRFTELTLEHLNKAYLDAYYGNSEDMTEIRVLYLIGELNRRLGRYDQAISHFSKVVDMQNKTHERKVVNLARQQWYAARDEKRSMTEK</sequence>
<dbReference type="GeneID" id="89468868"/>
<feature type="repeat" description="TPR" evidence="1">
    <location>
        <begin position="176"/>
        <end position="209"/>
    </location>
</feature>
<dbReference type="RefSeq" id="WP_003332774.1">
    <property type="nucleotide sequence ID" value="NZ_JJRY01000001.1"/>
</dbReference>
<accession>A0A072NT83</accession>
<dbReference type="AlphaFoldDB" id="A0A072NT83"/>
<dbReference type="PROSITE" id="PS50005">
    <property type="entry name" value="TPR"/>
    <property type="match status" value="1"/>
</dbReference>
<reference evidence="2 3" key="1">
    <citation type="submission" date="2014-04" db="EMBL/GenBank/DDBJ databases">
        <title>Draft genome sequence of Bacillus azotoformans MEV2011, a (co-) denitrifying strain unable to grow in the presence of oxygen.</title>
        <authorList>
            <person name="Nielsen M."/>
            <person name="Schreiber L."/>
            <person name="Finster K."/>
            <person name="Schramm A."/>
        </authorList>
    </citation>
    <scope>NUCLEOTIDE SEQUENCE [LARGE SCALE GENOMIC DNA]</scope>
    <source>
        <strain evidence="2 3">MEV2011</strain>
    </source>
</reference>
<dbReference type="PATRIC" id="fig|1348973.3.peg.88"/>
<evidence type="ECO:0000256" key="1">
    <source>
        <dbReference type="PROSITE-ProRule" id="PRU00339"/>
    </source>
</evidence>
<name>A0A072NT83_SCHAZ</name>
<dbReference type="SUPFAM" id="SSF48452">
    <property type="entry name" value="TPR-like"/>
    <property type="match status" value="1"/>
</dbReference>
<dbReference type="EMBL" id="JJRY01000001">
    <property type="protein sequence ID" value="KEF40078.1"/>
    <property type="molecule type" value="Genomic_DNA"/>
</dbReference>
<dbReference type="Gene3D" id="1.25.40.10">
    <property type="entry name" value="Tetratricopeptide repeat domain"/>
    <property type="match status" value="1"/>
</dbReference>
<protein>
    <submittedName>
        <fullName evidence="2">Uncharacterized protein</fullName>
    </submittedName>
</protein>
<dbReference type="InterPro" id="IPR018708">
    <property type="entry name" value="DUF2225"/>
</dbReference>
<dbReference type="InterPro" id="IPR019734">
    <property type="entry name" value="TPR_rpt"/>
</dbReference>
<dbReference type="Pfam" id="PF09986">
    <property type="entry name" value="DUF2225"/>
    <property type="match status" value="1"/>
</dbReference>
<dbReference type="Proteomes" id="UP000027936">
    <property type="component" value="Unassembled WGS sequence"/>
</dbReference>
<keyword evidence="1" id="KW-0802">TPR repeat</keyword>
<evidence type="ECO:0000313" key="3">
    <source>
        <dbReference type="Proteomes" id="UP000027936"/>
    </source>
</evidence>
<dbReference type="OrthoDB" id="9780343at2"/>